<protein>
    <submittedName>
        <fullName evidence="1">Uncharacterized protein</fullName>
    </submittedName>
</protein>
<name>A0A0F9UUT9_9ZZZZ</name>
<dbReference type="AlphaFoldDB" id="A0A0F9UUT9"/>
<accession>A0A0F9UUT9</accession>
<evidence type="ECO:0000313" key="1">
    <source>
        <dbReference type="EMBL" id="KKN96790.1"/>
    </source>
</evidence>
<dbReference type="Gene3D" id="3.30.40.220">
    <property type="match status" value="1"/>
</dbReference>
<gene>
    <name evidence="1" type="ORF">LCGC14_0164340</name>
</gene>
<reference evidence="1" key="1">
    <citation type="journal article" date="2015" name="Nature">
        <title>Complex archaea that bridge the gap between prokaryotes and eukaryotes.</title>
        <authorList>
            <person name="Spang A."/>
            <person name="Saw J.H."/>
            <person name="Jorgensen S.L."/>
            <person name="Zaremba-Niedzwiedzka K."/>
            <person name="Martijn J."/>
            <person name="Lind A.E."/>
            <person name="van Eijk R."/>
            <person name="Schleper C."/>
            <person name="Guy L."/>
            <person name="Ettema T.J."/>
        </authorList>
    </citation>
    <scope>NUCLEOTIDE SEQUENCE</scope>
</reference>
<comment type="caution">
    <text evidence="1">The sequence shown here is derived from an EMBL/GenBank/DDBJ whole genome shotgun (WGS) entry which is preliminary data.</text>
</comment>
<organism evidence="1">
    <name type="scientific">marine sediment metagenome</name>
    <dbReference type="NCBI Taxonomy" id="412755"/>
    <lineage>
        <taxon>unclassified sequences</taxon>
        <taxon>metagenomes</taxon>
        <taxon>ecological metagenomes</taxon>
    </lineage>
</organism>
<proteinExistence type="predicted"/>
<dbReference type="EMBL" id="LAZR01000062">
    <property type="protein sequence ID" value="KKN96790.1"/>
    <property type="molecule type" value="Genomic_DNA"/>
</dbReference>
<sequence>MAENTYRCSVCERDLPESSFHKQSRKAGKAVRRRPVGYKCRTCRTEYRKRWYRNGGNASVKSTNQRQRLTNPKIRMLHAARKRAKKLGLPCSLSKEDFEIPKICPVLGIHLEITLGGITTNTPTMDRVDNSKGYVPGNVQVISWRANMIKRDATIPELEAIIRYMRKFSPAA</sequence>